<feature type="region of interest" description="Disordered" evidence="1">
    <location>
        <begin position="1"/>
        <end position="26"/>
    </location>
</feature>
<gene>
    <name evidence="3" type="ORF">BKG76_15695</name>
</gene>
<dbReference type="InterPro" id="IPR034660">
    <property type="entry name" value="DinB/YfiT-like"/>
</dbReference>
<evidence type="ECO:0000313" key="4">
    <source>
        <dbReference type="Proteomes" id="UP000179616"/>
    </source>
</evidence>
<evidence type="ECO:0000256" key="1">
    <source>
        <dbReference type="SAM" id="MobiDB-lite"/>
    </source>
</evidence>
<dbReference type="GO" id="GO:0046872">
    <property type="term" value="F:metal ion binding"/>
    <property type="evidence" value="ECO:0007669"/>
    <property type="project" value="InterPro"/>
</dbReference>
<dbReference type="NCBIfam" id="TIGR03086">
    <property type="entry name" value="TIGR03086 family metal-binding protein"/>
    <property type="match status" value="1"/>
</dbReference>
<dbReference type="InterPro" id="IPR017520">
    <property type="entry name" value="CHP03086"/>
</dbReference>
<dbReference type="InterPro" id="IPR024344">
    <property type="entry name" value="MDMPI_metal-binding"/>
</dbReference>
<dbReference type="EMBL" id="MLIK01000019">
    <property type="protein sequence ID" value="OHU21977.1"/>
    <property type="molecule type" value="Genomic_DNA"/>
</dbReference>
<organism evidence="3 4">
    <name type="scientific">Mycobacteroides franklinii</name>
    <dbReference type="NCBI Taxonomy" id="948102"/>
    <lineage>
        <taxon>Bacteria</taxon>
        <taxon>Bacillati</taxon>
        <taxon>Actinomycetota</taxon>
        <taxon>Actinomycetes</taxon>
        <taxon>Mycobacteriales</taxon>
        <taxon>Mycobacteriaceae</taxon>
        <taxon>Mycobacteroides</taxon>
    </lineage>
</organism>
<protein>
    <submittedName>
        <fullName evidence="3">TIGR03086 family protein</fullName>
    </submittedName>
</protein>
<dbReference type="Pfam" id="PF11716">
    <property type="entry name" value="MDMPI_N"/>
    <property type="match status" value="1"/>
</dbReference>
<dbReference type="STRING" id="948102.BKG76_15695"/>
<name>A0A1S1L897_9MYCO</name>
<accession>A0A1S1L897</accession>
<dbReference type="NCBIfam" id="TIGR03083">
    <property type="entry name" value="maleylpyruvate isomerase family mycothiol-dependent enzyme"/>
    <property type="match status" value="1"/>
</dbReference>
<comment type="caution">
    <text evidence="3">The sequence shown here is derived from an EMBL/GenBank/DDBJ whole genome shotgun (WGS) entry which is preliminary data.</text>
</comment>
<evidence type="ECO:0000313" key="3">
    <source>
        <dbReference type="EMBL" id="OHU21977.1"/>
    </source>
</evidence>
<dbReference type="AlphaFoldDB" id="A0A1S1L897"/>
<feature type="domain" description="Mycothiol-dependent maleylpyruvate isomerase metal-binding" evidence="2">
    <location>
        <begin position="28"/>
        <end position="139"/>
    </location>
</feature>
<proteinExistence type="predicted"/>
<evidence type="ECO:0000259" key="2">
    <source>
        <dbReference type="Pfam" id="PF11716"/>
    </source>
</evidence>
<reference evidence="3 4" key="1">
    <citation type="submission" date="2016-10" db="EMBL/GenBank/DDBJ databases">
        <title>Evaluation of Human, Veterinary and Environmental Mycobacterium chelonae Isolates by Core Genome Phylogenomic Analysis, Targeted Gene Comparison, and Anti-microbial Susceptibility Patterns: A Tale of Mistaken Identities.</title>
        <authorList>
            <person name="Fogelson S.B."/>
            <person name="Camus A.C."/>
            <person name="Lorenz W."/>
            <person name="Vasireddy R."/>
            <person name="Vasireddy S."/>
            <person name="Smith T."/>
            <person name="Brown-Elliott B.A."/>
            <person name="Wallace R.J.Jr."/>
            <person name="Hasan N.A."/>
            <person name="Reischl U."/>
            <person name="Sanchez S."/>
        </authorList>
    </citation>
    <scope>NUCLEOTIDE SEQUENCE [LARGE SCALE GENOMIC DNA]</scope>
    <source>
        <strain evidence="3 4">1559</strain>
    </source>
</reference>
<dbReference type="Gene3D" id="1.20.120.450">
    <property type="entry name" value="dinb family like domain"/>
    <property type="match status" value="1"/>
</dbReference>
<feature type="compositionally biased region" description="Basic and acidic residues" evidence="1">
    <location>
        <begin position="1"/>
        <end position="20"/>
    </location>
</feature>
<dbReference type="OrthoDB" id="5185819at2"/>
<dbReference type="SUPFAM" id="SSF109854">
    <property type="entry name" value="DinB/YfiT-like putative metalloenzymes"/>
    <property type="match status" value="1"/>
</dbReference>
<dbReference type="GeneID" id="57168255"/>
<dbReference type="Proteomes" id="UP000179616">
    <property type="component" value="Unassembled WGS sequence"/>
</dbReference>
<dbReference type="InterPro" id="IPR017517">
    <property type="entry name" value="Maleyloyr_isom"/>
</dbReference>
<dbReference type="RefSeq" id="WP_070938434.1">
    <property type="nucleotide sequence ID" value="NZ_MLIK01000019.1"/>
</dbReference>
<sequence>MSARDEDRVLMSGSREEDRAQTSAEDFTRASAAIEALIAAVHPDQWDAATPCAEWNLRQLVEHLVEVNYSLAQRFGGPGGDTCDDPAAAYRRSAQALSDALARPGVLDQTYPGPFAHTTGERQLQVRMADLVTHGWDLAQATGIPADLPLDLVQNALGFVEKLAAAFARSGKFGTPQPVAADAPILDRLAALSGRPVG</sequence>